<dbReference type="InterPro" id="IPR020845">
    <property type="entry name" value="AMP-binding_CS"/>
</dbReference>
<evidence type="ECO:0000259" key="1">
    <source>
        <dbReference type="Pfam" id="PF00501"/>
    </source>
</evidence>
<comment type="caution">
    <text evidence="3">The sequence shown here is derived from an EMBL/GenBank/DDBJ whole genome shotgun (WGS) entry which is preliminary data.</text>
</comment>
<dbReference type="InterPro" id="IPR000873">
    <property type="entry name" value="AMP-dep_synth/lig_dom"/>
</dbReference>
<feature type="domain" description="AMP-dependent synthetase/ligase" evidence="1">
    <location>
        <begin position="13"/>
        <end position="369"/>
    </location>
</feature>
<dbReference type="Gene3D" id="3.30.300.30">
    <property type="match status" value="1"/>
</dbReference>
<proteinExistence type="predicted"/>
<dbReference type="Proteomes" id="UP000614047">
    <property type="component" value="Unassembled WGS sequence"/>
</dbReference>
<evidence type="ECO:0000313" key="4">
    <source>
        <dbReference type="Proteomes" id="UP000614047"/>
    </source>
</evidence>
<feature type="domain" description="AMP-binding enzyme C-terminal" evidence="2">
    <location>
        <begin position="419"/>
        <end position="492"/>
    </location>
</feature>
<dbReference type="RefSeq" id="WP_197011388.1">
    <property type="nucleotide sequence ID" value="NZ_BAABES010000005.1"/>
</dbReference>
<dbReference type="Pfam" id="PF13193">
    <property type="entry name" value="AMP-binding_C"/>
    <property type="match status" value="1"/>
</dbReference>
<dbReference type="InterPro" id="IPR045851">
    <property type="entry name" value="AMP-bd_C_sf"/>
</dbReference>
<organism evidence="3 4">
    <name type="scientific">Actinomadura viridis</name>
    <dbReference type="NCBI Taxonomy" id="58110"/>
    <lineage>
        <taxon>Bacteria</taxon>
        <taxon>Bacillati</taxon>
        <taxon>Actinomycetota</taxon>
        <taxon>Actinomycetes</taxon>
        <taxon>Streptosporangiales</taxon>
        <taxon>Thermomonosporaceae</taxon>
        <taxon>Actinomadura</taxon>
    </lineage>
</organism>
<reference evidence="3" key="1">
    <citation type="submission" date="2020-11" db="EMBL/GenBank/DDBJ databases">
        <title>Sequencing the genomes of 1000 actinobacteria strains.</title>
        <authorList>
            <person name="Klenk H.-P."/>
        </authorList>
    </citation>
    <scope>NUCLEOTIDE SEQUENCE</scope>
    <source>
        <strain evidence="3">DSM 43175</strain>
    </source>
</reference>
<keyword evidence="4" id="KW-1185">Reference proteome</keyword>
<sequence length="523" mass="55865">MSTANLARMLGVNAVRFAGRDALVFEDRRWTYAELDADVNALAAGLAADGVARGARVAVVADNVPEFLILSLALARLGAVCVPLNHRLTAAELGHLMERAGVGAVATVPAFAGTVEDAIAGLPRVRRLALEPVGGPWTDLRALIAAHRGARVPDAELDDSALQRIVYTSGTTSLPKGVMLTHGNVNANMHAQIVELGLRPADRILNFAPLYHVGGTDLPGYAIWHVGGCMVVQRRFDPAAVLAAIEAEGVTGMVVAATMLDMIRRVAETVRADLSTVRWLIFSQVTTALFRVARALFPNARLIEGYGLTETCSGLTYLDEAHMESKQGSVGLPLPWVDVRVVDAQGNDVPAGENGEVIARGPKVSPGYLDDPAATAASFRGGWFHTGDVGCFDEDGHLYIRDRLKDMIRSGGENMASAEIENVLAGHPLVLAASVVGAPHPLWVEMPVAFVVGRPGLEAGDLVRYARERLGKFKVPKEVYVVGELPTNPSGKVLKRTLRELRPAMSPDWSYPERDPDGPEATA</sequence>
<dbReference type="PANTHER" id="PTHR43201:SF32">
    <property type="entry name" value="2-SUCCINYLBENZOATE--COA LIGASE, CHLOROPLASTIC_PEROXISOMAL"/>
    <property type="match status" value="1"/>
</dbReference>
<dbReference type="AlphaFoldDB" id="A0A931GJ21"/>
<dbReference type="Gene3D" id="3.40.50.12780">
    <property type="entry name" value="N-terminal domain of ligase-like"/>
    <property type="match status" value="1"/>
</dbReference>
<dbReference type="PROSITE" id="PS00455">
    <property type="entry name" value="AMP_BINDING"/>
    <property type="match status" value="1"/>
</dbReference>
<keyword evidence="3" id="KW-0436">Ligase</keyword>
<name>A0A931GJ21_9ACTN</name>
<evidence type="ECO:0000259" key="2">
    <source>
        <dbReference type="Pfam" id="PF13193"/>
    </source>
</evidence>
<protein>
    <submittedName>
        <fullName evidence="3">Acyl-CoA synthetase (AMP-forming)/AMP-acid ligase II</fullName>
    </submittedName>
</protein>
<dbReference type="EMBL" id="JADOUA010000001">
    <property type="protein sequence ID" value="MBG6088697.1"/>
    <property type="molecule type" value="Genomic_DNA"/>
</dbReference>
<dbReference type="GO" id="GO:0006631">
    <property type="term" value="P:fatty acid metabolic process"/>
    <property type="evidence" value="ECO:0007669"/>
    <property type="project" value="TreeGrafter"/>
</dbReference>
<dbReference type="InterPro" id="IPR042099">
    <property type="entry name" value="ANL_N_sf"/>
</dbReference>
<dbReference type="PANTHER" id="PTHR43201">
    <property type="entry name" value="ACYL-COA SYNTHETASE"/>
    <property type="match status" value="1"/>
</dbReference>
<dbReference type="InterPro" id="IPR025110">
    <property type="entry name" value="AMP-bd_C"/>
</dbReference>
<accession>A0A931GJ21</accession>
<dbReference type="SUPFAM" id="SSF56801">
    <property type="entry name" value="Acetyl-CoA synthetase-like"/>
    <property type="match status" value="1"/>
</dbReference>
<dbReference type="Pfam" id="PF00501">
    <property type="entry name" value="AMP-binding"/>
    <property type="match status" value="1"/>
</dbReference>
<gene>
    <name evidence="3" type="ORF">IW256_002810</name>
</gene>
<dbReference type="GO" id="GO:0031956">
    <property type="term" value="F:medium-chain fatty acid-CoA ligase activity"/>
    <property type="evidence" value="ECO:0007669"/>
    <property type="project" value="TreeGrafter"/>
</dbReference>
<evidence type="ECO:0000313" key="3">
    <source>
        <dbReference type="EMBL" id="MBG6088697.1"/>
    </source>
</evidence>